<dbReference type="Proteomes" id="UP000091820">
    <property type="component" value="Unassembled WGS sequence"/>
</dbReference>
<evidence type="ECO:0000313" key="1">
    <source>
        <dbReference type="EnsemblMetazoa" id="GBRI020194-PA"/>
    </source>
</evidence>
<protein>
    <submittedName>
        <fullName evidence="1">Uncharacterized protein</fullName>
    </submittedName>
</protein>
<dbReference type="VEuPathDB" id="VectorBase:GBRI020194"/>
<reference evidence="2" key="1">
    <citation type="submission" date="2014-03" db="EMBL/GenBank/DDBJ databases">
        <authorList>
            <person name="Aksoy S."/>
            <person name="Warren W."/>
            <person name="Wilson R.K."/>
        </authorList>
    </citation>
    <scope>NUCLEOTIDE SEQUENCE [LARGE SCALE GENOMIC DNA]</scope>
    <source>
        <strain evidence="2">IAEA</strain>
    </source>
</reference>
<dbReference type="EnsemblMetazoa" id="GBRI020194-RA">
    <property type="protein sequence ID" value="GBRI020194-PA"/>
    <property type="gene ID" value="GBRI020194"/>
</dbReference>
<name>A0A1A9WHN3_9MUSC</name>
<reference evidence="1" key="2">
    <citation type="submission" date="2020-05" db="UniProtKB">
        <authorList>
            <consortium name="EnsemblMetazoa"/>
        </authorList>
    </citation>
    <scope>IDENTIFICATION</scope>
    <source>
        <strain evidence="1">IAEA</strain>
    </source>
</reference>
<keyword evidence="2" id="KW-1185">Reference proteome</keyword>
<sequence length="114" mass="13206">MSNLTSSPLETDNMLYTCTYTLRKVPETTINESQNQEKDVVNQGISMKMQVVTQGRSWAFEFSLPSSAHDHKDGVDDEEDVINNDVNISFVVKSFLRKLLFISFQHRHRLKRIK</sequence>
<dbReference type="AlphaFoldDB" id="A0A1A9WHN3"/>
<accession>A0A1A9WHN3</accession>
<organism evidence="1 2">
    <name type="scientific">Glossina brevipalpis</name>
    <dbReference type="NCBI Taxonomy" id="37001"/>
    <lineage>
        <taxon>Eukaryota</taxon>
        <taxon>Metazoa</taxon>
        <taxon>Ecdysozoa</taxon>
        <taxon>Arthropoda</taxon>
        <taxon>Hexapoda</taxon>
        <taxon>Insecta</taxon>
        <taxon>Pterygota</taxon>
        <taxon>Neoptera</taxon>
        <taxon>Endopterygota</taxon>
        <taxon>Diptera</taxon>
        <taxon>Brachycera</taxon>
        <taxon>Muscomorpha</taxon>
        <taxon>Hippoboscoidea</taxon>
        <taxon>Glossinidae</taxon>
        <taxon>Glossina</taxon>
    </lineage>
</organism>
<proteinExistence type="predicted"/>
<evidence type="ECO:0000313" key="2">
    <source>
        <dbReference type="Proteomes" id="UP000091820"/>
    </source>
</evidence>